<dbReference type="EMBL" id="JAJUOL010000857">
    <property type="protein sequence ID" value="MCH3853318.1"/>
    <property type="molecule type" value="Genomic_DNA"/>
</dbReference>
<organism evidence="1 2">
    <name type="scientific">Campylobacter jejuni</name>
    <dbReference type="NCBI Taxonomy" id="197"/>
    <lineage>
        <taxon>Bacteria</taxon>
        <taxon>Pseudomonadati</taxon>
        <taxon>Campylobacterota</taxon>
        <taxon>Epsilonproteobacteria</taxon>
        <taxon>Campylobacterales</taxon>
        <taxon>Campylobacteraceae</taxon>
        <taxon>Campylobacter</taxon>
    </lineage>
</organism>
<dbReference type="Proteomes" id="UP001199644">
    <property type="component" value="Unassembled WGS sequence"/>
</dbReference>
<protein>
    <submittedName>
        <fullName evidence="1">Uncharacterized protein</fullName>
    </submittedName>
</protein>
<feature type="non-terminal residue" evidence="1">
    <location>
        <position position="1"/>
    </location>
</feature>
<proteinExistence type="predicted"/>
<evidence type="ECO:0000313" key="2">
    <source>
        <dbReference type="Proteomes" id="UP001199644"/>
    </source>
</evidence>
<comment type="caution">
    <text evidence="1">The sequence shown here is derived from an EMBL/GenBank/DDBJ whole genome shotgun (WGS) entry which is preliminary data.</text>
</comment>
<dbReference type="AlphaFoldDB" id="A0AAW5EK61"/>
<reference evidence="1" key="1">
    <citation type="submission" date="2021-12" db="EMBL/GenBank/DDBJ databases">
        <title>Prevalence of phenicol resistance gene fexA in Campylobacter isolated from poultry supply chain.</title>
        <authorList>
            <person name="Tang B."/>
            <person name="Zheng X."/>
            <person name="Lin J."/>
            <person name="Lin R."/>
            <person name="Yang H."/>
            <person name="Shen Z."/>
            <person name="Xia F."/>
        </authorList>
    </citation>
    <scope>NUCLEOTIDE SEQUENCE</scope>
    <source>
        <strain evidence="1">CJHN2011004</strain>
    </source>
</reference>
<name>A0AAW5EK61_CAMJU</name>
<evidence type="ECO:0000313" key="1">
    <source>
        <dbReference type="EMBL" id="MCH3853318.1"/>
    </source>
</evidence>
<feature type="non-terminal residue" evidence="1">
    <location>
        <position position="90"/>
    </location>
</feature>
<sequence length="90" mass="10798">RFLDELDFNFFEEKTTPSKAYLNALKLDYQGVELNLNPIKVPVLKHDIFEKELSFSRLNLFLYQKRTYFYRYILELPEARALSDESKAKN</sequence>
<accession>A0AAW5EK61</accession>
<gene>
    <name evidence="1" type="ORF">LZC39_14610</name>
</gene>